<comment type="caution">
    <text evidence="2">The sequence shown here is derived from an EMBL/GenBank/DDBJ whole genome shotgun (WGS) entry which is preliminary data.</text>
</comment>
<keyword evidence="3" id="KW-1185">Reference proteome</keyword>
<dbReference type="AlphaFoldDB" id="A0A401PQW9"/>
<accession>A0A401PQW9</accession>
<feature type="compositionally biased region" description="Acidic residues" evidence="1">
    <location>
        <begin position="57"/>
        <end position="68"/>
    </location>
</feature>
<dbReference type="EMBL" id="BFAA01015076">
    <property type="protein sequence ID" value="GCB75518.1"/>
    <property type="molecule type" value="Genomic_DNA"/>
</dbReference>
<name>A0A401PQW9_SCYTO</name>
<sequence length="68" mass="7832">MHRRFRRATPTEEEVPIHKIPDPGTGKGIFFQRLHQQRKATPPVPHPQPERPASEDLVPEQADEGEEM</sequence>
<evidence type="ECO:0000256" key="1">
    <source>
        <dbReference type="SAM" id="MobiDB-lite"/>
    </source>
</evidence>
<gene>
    <name evidence="2" type="ORF">scyTo_0019774</name>
</gene>
<proteinExistence type="predicted"/>
<protein>
    <submittedName>
        <fullName evidence="2">Uncharacterized protein</fullName>
    </submittedName>
</protein>
<evidence type="ECO:0000313" key="3">
    <source>
        <dbReference type="Proteomes" id="UP000288216"/>
    </source>
</evidence>
<reference evidence="2 3" key="1">
    <citation type="journal article" date="2018" name="Nat. Ecol. Evol.">
        <title>Shark genomes provide insights into elasmobranch evolution and the origin of vertebrates.</title>
        <authorList>
            <person name="Hara Y"/>
            <person name="Yamaguchi K"/>
            <person name="Onimaru K"/>
            <person name="Kadota M"/>
            <person name="Koyanagi M"/>
            <person name="Keeley SD"/>
            <person name="Tatsumi K"/>
            <person name="Tanaka K"/>
            <person name="Motone F"/>
            <person name="Kageyama Y"/>
            <person name="Nozu R"/>
            <person name="Adachi N"/>
            <person name="Nishimura O"/>
            <person name="Nakagawa R"/>
            <person name="Tanegashima C"/>
            <person name="Kiyatake I"/>
            <person name="Matsumoto R"/>
            <person name="Murakumo K"/>
            <person name="Nishida K"/>
            <person name="Terakita A"/>
            <person name="Kuratani S"/>
            <person name="Sato K"/>
            <person name="Hyodo S Kuraku.S."/>
        </authorList>
    </citation>
    <scope>NUCLEOTIDE SEQUENCE [LARGE SCALE GENOMIC DNA]</scope>
</reference>
<feature type="region of interest" description="Disordered" evidence="1">
    <location>
        <begin position="1"/>
        <end position="68"/>
    </location>
</feature>
<evidence type="ECO:0000313" key="2">
    <source>
        <dbReference type="EMBL" id="GCB75518.1"/>
    </source>
</evidence>
<dbReference type="Proteomes" id="UP000288216">
    <property type="component" value="Unassembled WGS sequence"/>
</dbReference>
<organism evidence="2 3">
    <name type="scientific">Scyliorhinus torazame</name>
    <name type="common">Cloudy catshark</name>
    <name type="synonym">Catulus torazame</name>
    <dbReference type="NCBI Taxonomy" id="75743"/>
    <lineage>
        <taxon>Eukaryota</taxon>
        <taxon>Metazoa</taxon>
        <taxon>Chordata</taxon>
        <taxon>Craniata</taxon>
        <taxon>Vertebrata</taxon>
        <taxon>Chondrichthyes</taxon>
        <taxon>Elasmobranchii</taxon>
        <taxon>Galeomorphii</taxon>
        <taxon>Galeoidea</taxon>
        <taxon>Carcharhiniformes</taxon>
        <taxon>Scyliorhinidae</taxon>
        <taxon>Scyliorhinus</taxon>
    </lineage>
</organism>